<name>A0A7Y0DUV9_9GAMM</name>
<dbReference type="SUPFAM" id="SSF55729">
    <property type="entry name" value="Acyl-CoA N-acyltransferases (Nat)"/>
    <property type="match status" value="1"/>
</dbReference>
<dbReference type="InterPro" id="IPR016181">
    <property type="entry name" value="Acyl_CoA_acyltransferase"/>
</dbReference>
<dbReference type="GO" id="GO:0016747">
    <property type="term" value="F:acyltransferase activity, transferring groups other than amino-acyl groups"/>
    <property type="evidence" value="ECO:0007669"/>
    <property type="project" value="InterPro"/>
</dbReference>
<dbReference type="Pfam" id="PF13673">
    <property type="entry name" value="Acetyltransf_10"/>
    <property type="match status" value="1"/>
</dbReference>
<organism evidence="2 3">
    <name type="scientific">Pseudoalteromonas arctica</name>
    <dbReference type="NCBI Taxonomy" id="394751"/>
    <lineage>
        <taxon>Bacteria</taxon>
        <taxon>Pseudomonadati</taxon>
        <taxon>Pseudomonadota</taxon>
        <taxon>Gammaproteobacteria</taxon>
        <taxon>Alteromonadales</taxon>
        <taxon>Pseudoalteromonadaceae</taxon>
        <taxon>Pseudoalteromonas</taxon>
    </lineage>
</organism>
<reference evidence="2" key="1">
    <citation type="submission" date="2020-04" db="EMBL/GenBank/DDBJ databases">
        <title>Genome Sequencing for Pseudoaltermonas arctica.</title>
        <authorList>
            <person name="Elkins N.S."/>
        </authorList>
    </citation>
    <scope>NUCLEOTIDE SEQUENCE [LARGE SCALE GENOMIC DNA]</scope>
    <source>
        <strain evidence="2">NEC-BIFX-2020_0012</strain>
    </source>
</reference>
<protein>
    <submittedName>
        <fullName evidence="2">GNAT family N-acetyltransferase</fullName>
    </submittedName>
</protein>
<accession>A0A7Y0DUV9</accession>
<dbReference type="PROSITE" id="PS51186">
    <property type="entry name" value="GNAT"/>
    <property type="match status" value="1"/>
</dbReference>
<dbReference type="InterPro" id="IPR000182">
    <property type="entry name" value="GNAT_dom"/>
</dbReference>
<feature type="domain" description="N-acetyltransferase" evidence="1">
    <location>
        <begin position="1"/>
        <end position="150"/>
    </location>
</feature>
<keyword evidence="3" id="KW-1185">Reference proteome</keyword>
<dbReference type="EMBL" id="JABBMT010000027">
    <property type="protein sequence ID" value="NMM42041.1"/>
    <property type="molecule type" value="Genomic_DNA"/>
</dbReference>
<sequence>MVNLLNEGDFTPFFKLLNEVDADFSPTLSSRVNLEQYALKLLKVATVFGVYKQNQLVGAIAVYMNDLESKIAFCPFIAILPSSRGQGLSQRLLELAIAELKSKQFNSLSLTVRADSPASYLYKKVGFKVTNEFNYENSCIKGLKMDLELL</sequence>
<comment type="caution">
    <text evidence="2">The sequence shown here is derived from an EMBL/GenBank/DDBJ whole genome shotgun (WGS) entry which is preliminary data.</text>
</comment>
<evidence type="ECO:0000259" key="1">
    <source>
        <dbReference type="PROSITE" id="PS51186"/>
    </source>
</evidence>
<dbReference type="RefSeq" id="WP_169020984.1">
    <property type="nucleotide sequence ID" value="NZ_JABBMT010000027.1"/>
</dbReference>
<evidence type="ECO:0000313" key="2">
    <source>
        <dbReference type="EMBL" id="NMM42041.1"/>
    </source>
</evidence>
<proteinExistence type="predicted"/>
<evidence type="ECO:0000313" key="3">
    <source>
        <dbReference type="Proteomes" id="UP000570493"/>
    </source>
</evidence>
<dbReference type="Gene3D" id="3.40.630.30">
    <property type="match status" value="1"/>
</dbReference>
<gene>
    <name evidence="2" type="ORF">HHO47_14745</name>
</gene>
<dbReference type="AlphaFoldDB" id="A0A7Y0DUV9"/>
<dbReference type="CDD" id="cd04301">
    <property type="entry name" value="NAT_SF"/>
    <property type="match status" value="1"/>
</dbReference>
<dbReference type="Proteomes" id="UP000570493">
    <property type="component" value="Unassembled WGS sequence"/>
</dbReference>